<proteinExistence type="predicted"/>
<dbReference type="SUPFAM" id="SSF144010">
    <property type="entry name" value="CofE-like"/>
    <property type="match status" value="1"/>
</dbReference>
<dbReference type="Proteomes" id="UP000178820">
    <property type="component" value="Unassembled WGS sequence"/>
</dbReference>
<reference evidence="2 3" key="1">
    <citation type="journal article" date="2016" name="Nat. Commun.">
        <title>Thousands of microbial genomes shed light on interconnected biogeochemical processes in an aquifer system.</title>
        <authorList>
            <person name="Anantharaman K."/>
            <person name="Brown C.T."/>
            <person name="Hug L.A."/>
            <person name="Sharon I."/>
            <person name="Castelle C.J."/>
            <person name="Probst A.J."/>
            <person name="Thomas B.C."/>
            <person name="Singh A."/>
            <person name="Wilkins M.J."/>
            <person name="Karaoz U."/>
            <person name="Brodie E.L."/>
            <person name="Williams K.H."/>
            <person name="Hubbard S.S."/>
            <person name="Banfield J.F."/>
        </authorList>
    </citation>
    <scope>NUCLEOTIDE SEQUENCE [LARGE SCALE GENOMIC DNA]</scope>
</reference>
<protein>
    <recommendedName>
        <fullName evidence="1">Coenzyme F420:L-glutamate ligase-like domain-containing protein</fullName>
    </recommendedName>
</protein>
<sequence>MIIKPVKTRVFEEGENLFSFVVEYFKKLPEKSVVVVTSKIVALSEKRTAIIKDNKTKELLIRKESELAMLTKYVWLTIKDGIMMAFAGIDESNANGKLILLPKDSFKAAHLLRKKLQKKFNIKKLGVLITDSHTMPLRSGVIGVALGYAGFRGIRDYIGTPDIFGRKFKFSRTDVADCLATGAVLVMGEGNEQQPLAIIENAPIEFCNKTNKNELHIDIQEDMYSPLFPKLDLSLNKDSYEN</sequence>
<dbReference type="Pfam" id="PF01996">
    <property type="entry name" value="F420_ligase"/>
    <property type="match status" value="1"/>
</dbReference>
<dbReference type="AlphaFoldDB" id="A0A1G2I0C8"/>
<evidence type="ECO:0000313" key="2">
    <source>
        <dbReference type="EMBL" id="OGZ67901.1"/>
    </source>
</evidence>
<organism evidence="2 3">
    <name type="scientific">Candidatus Staskawiczbacteria bacterium RIFCSPHIGHO2_02_FULL_42_22</name>
    <dbReference type="NCBI Taxonomy" id="1802207"/>
    <lineage>
        <taxon>Bacteria</taxon>
        <taxon>Candidatus Staskawicziibacteriota</taxon>
    </lineage>
</organism>
<dbReference type="EMBL" id="MHOT01000027">
    <property type="protein sequence ID" value="OGZ67901.1"/>
    <property type="molecule type" value="Genomic_DNA"/>
</dbReference>
<gene>
    <name evidence="2" type="ORF">A3D44_00115</name>
</gene>
<dbReference type="Gene3D" id="3.90.1660.10">
    <property type="entry name" value="CofE-like domain"/>
    <property type="match status" value="1"/>
</dbReference>
<dbReference type="InterPro" id="IPR002847">
    <property type="entry name" value="F420-0_gamma-glut_ligase-dom"/>
</dbReference>
<evidence type="ECO:0000259" key="1">
    <source>
        <dbReference type="Pfam" id="PF01996"/>
    </source>
</evidence>
<dbReference type="GO" id="GO:0052618">
    <property type="term" value="F:coenzyme F420-0:L-glutamate ligase activity"/>
    <property type="evidence" value="ECO:0007669"/>
    <property type="project" value="TreeGrafter"/>
</dbReference>
<accession>A0A1G2I0C8</accession>
<dbReference type="PANTHER" id="PTHR47917:SF1">
    <property type="entry name" value="COENZYME F420:L-GLUTAMATE LIGASE"/>
    <property type="match status" value="1"/>
</dbReference>
<comment type="caution">
    <text evidence="2">The sequence shown here is derived from an EMBL/GenBank/DDBJ whole genome shotgun (WGS) entry which is preliminary data.</text>
</comment>
<name>A0A1G2I0C8_9BACT</name>
<dbReference type="PANTHER" id="PTHR47917">
    <property type="match status" value="1"/>
</dbReference>
<feature type="domain" description="Coenzyme F420:L-glutamate ligase-like" evidence="1">
    <location>
        <begin position="6"/>
        <end position="201"/>
    </location>
</feature>
<evidence type="ECO:0000313" key="3">
    <source>
        <dbReference type="Proteomes" id="UP000178820"/>
    </source>
</evidence>
<dbReference type="Gene3D" id="3.30.1330.100">
    <property type="entry name" value="CofE-like"/>
    <property type="match status" value="1"/>
</dbReference>
<dbReference type="STRING" id="1802207.A3D44_00115"/>